<comment type="caution">
    <text evidence="1">The sequence shown here is derived from an EMBL/GenBank/DDBJ whole genome shotgun (WGS) entry which is preliminary data.</text>
</comment>
<dbReference type="PROSITE" id="PS51257">
    <property type="entry name" value="PROKAR_LIPOPROTEIN"/>
    <property type="match status" value="1"/>
</dbReference>
<evidence type="ECO:0008006" key="3">
    <source>
        <dbReference type="Google" id="ProtNLM"/>
    </source>
</evidence>
<reference evidence="1 2" key="1">
    <citation type="submission" date="2016-03" db="EMBL/GenBank/DDBJ databases">
        <title>Draft genome sequence of Flavobacterium fryxellicola DSM 16209.</title>
        <authorList>
            <person name="Shin S.-K."/>
            <person name="Yi H."/>
        </authorList>
    </citation>
    <scope>NUCLEOTIDE SEQUENCE [LARGE SCALE GENOMIC DNA]</scope>
    <source>
        <strain evidence="1 2">DSM 16209</strain>
    </source>
</reference>
<dbReference type="AlphaFoldDB" id="A0A167WB72"/>
<dbReference type="STRING" id="249352.SAMN05444395_104168"/>
<keyword evidence="2" id="KW-1185">Reference proteome</keyword>
<dbReference type="Proteomes" id="UP000077164">
    <property type="component" value="Unassembled WGS sequence"/>
</dbReference>
<dbReference type="RefSeq" id="WP_066081528.1">
    <property type="nucleotide sequence ID" value="NZ_FRDK01000004.1"/>
</dbReference>
<dbReference type="EMBL" id="LVJE01000019">
    <property type="protein sequence ID" value="OAB27191.1"/>
    <property type="molecule type" value="Genomic_DNA"/>
</dbReference>
<name>A0A167WB72_9FLAO</name>
<dbReference type="OrthoDB" id="8432779at2"/>
<protein>
    <recommendedName>
        <fullName evidence="3">Lipoprotein</fullName>
    </recommendedName>
</protein>
<proteinExistence type="predicted"/>
<evidence type="ECO:0000313" key="2">
    <source>
        <dbReference type="Proteomes" id="UP000077164"/>
    </source>
</evidence>
<accession>A0A167WB72</accession>
<sequence>MNSKLLLYSLAAVTLIACNQKSDESKNIKKLLEKESATWRAGDGKGHGECLHIQPYSRI</sequence>
<gene>
    <name evidence="1" type="ORF">FBFR_11675</name>
</gene>
<organism evidence="1 2">
    <name type="scientific">Flavobacterium fryxellicola</name>
    <dbReference type="NCBI Taxonomy" id="249352"/>
    <lineage>
        <taxon>Bacteria</taxon>
        <taxon>Pseudomonadati</taxon>
        <taxon>Bacteroidota</taxon>
        <taxon>Flavobacteriia</taxon>
        <taxon>Flavobacteriales</taxon>
        <taxon>Flavobacteriaceae</taxon>
        <taxon>Flavobacterium</taxon>
    </lineage>
</organism>
<evidence type="ECO:0000313" key="1">
    <source>
        <dbReference type="EMBL" id="OAB27191.1"/>
    </source>
</evidence>